<keyword evidence="4" id="KW-1185">Reference proteome</keyword>
<evidence type="ECO:0000313" key="4">
    <source>
        <dbReference type="Proteomes" id="UP000737018"/>
    </source>
</evidence>
<gene>
    <name evidence="3" type="ORF">CMV_023807</name>
</gene>
<dbReference type="AlphaFoldDB" id="A0A8J4V6H0"/>
<feature type="transmembrane region" description="Helical" evidence="2">
    <location>
        <begin position="244"/>
        <end position="260"/>
    </location>
</feature>
<feature type="transmembrane region" description="Helical" evidence="2">
    <location>
        <begin position="78"/>
        <end position="102"/>
    </location>
</feature>
<reference evidence="3" key="1">
    <citation type="submission" date="2020-03" db="EMBL/GenBank/DDBJ databases">
        <title>Castanea mollissima Vanexum genome sequencing.</title>
        <authorList>
            <person name="Staton M."/>
        </authorList>
    </citation>
    <scope>NUCLEOTIDE SEQUENCE</scope>
    <source>
        <tissue evidence="3">Leaf</tissue>
    </source>
</reference>
<evidence type="ECO:0008006" key="5">
    <source>
        <dbReference type="Google" id="ProtNLM"/>
    </source>
</evidence>
<comment type="caution">
    <text evidence="3">The sequence shown here is derived from an EMBL/GenBank/DDBJ whole genome shotgun (WGS) entry which is preliminary data.</text>
</comment>
<dbReference type="OrthoDB" id="1906116at2759"/>
<feature type="compositionally biased region" description="Low complexity" evidence="1">
    <location>
        <begin position="288"/>
        <end position="312"/>
    </location>
</feature>
<feature type="compositionally biased region" description="Polar residues" evidence="1">
    <location>
        <begin position="531"/>
        <end position="546"/>
    </location>
</feature>
<feature type="region of interest" description="Disordered" evidence="1">
    <location>
        <begin position="531"/>
        <end position="552"/>
    </location>
</feature>
<feature type="transmembrane region" description="Helical" evidence="2">
    <location>
        <begin position="41"/>
        <end position="66"/>
    </location>
</feature>
<keyword evidence="2" id="KW-0812">Transmembrane</keyword>
<dbReference type="InterPro" id="IPR040229">
    <property type="entry name" value="At3g27390-like"/>
</dbReference>
<protein>
    <recommendedName>
        <fullName evidence="5">Transmembrane protein</fullName>
    </recommendedName>
</protein>
<sequence length="552" mass="61133">MEPPRGVLASVWNFICFLPFFNGLLILGVIKGIILCPLVCLIMTVGISSLIIGLWPVHIAWTYYCVLRAKRLGPVLKLVLCISVLPVPLILWPVVGIVGSIISGAAYGFLSPIFATFDAVGVGKTSKLYHCFYDGTKETVKGSFTIVRDFRDVCYHSYFSVMDDLLLKGPPDVKYFEIRLLYLPGAVIAGVLGREGPFLETICVPFAGLAIILWPLAVVGAVLGSMVASIFLGAYAGVVAYQESSFWFGLCYIVAALSIYDEYSNDVLDMPEGSIFPRPKYRNKEAESQPTSRTPSISRPSSFRNPPSRTTSIKNPMAELKAFELLDSLFKQCQHFAEIMLSEGLITLEDIEGAKTSRVISIGLPAYCFLQMLLRSAKANAVGLLLADEVTDVTSTNRPKDTFFDWFLNPLLILKDQIKAENLSEAEEDYFSKLVLLSGDPVRLKNSNIGSPPESERKRAELDALARRLQGITKSISRYPTFRRRFEALVKTLSDNLVKKNDHSGSNNGPQTIPRSKSAFARMFSQQSFKYKTNNHGSDPESQTAVRNVEIL</sequence>
<dbReference type="Proteomes" id="UP000737018">
    <property type="component" value="Unassembled WGS sequence"/>
</dbReference>
<accession>A0A8J4V6H0</accession>
<dbReference type="EMBL" id="JRKL02005459">
    <property type="protein sequence ID" value="KAF3950443.1"/>
    <property type="molecule type" value="Genomic_DNA"/>
</dbReference>
<keyword evidence="2" id="KW-1133">Transmembrane helix</keyword>
<evidence type="ECO:0000256" key="1">
    <source>
        <dbReference type="SAM" id="MobiDB-lite"/>
    </source>
</evidence>
<feature type="transmembrane region" description="Helical" evidence="2">
    <location>
        <begin position="204"/>
        <end position="232"/>
    </location>
</feature>
<proteinExistence type="predicted"/>
<evidence type="ECO:0000313" key="3">
    <source>
        <dbReference type="EMBL" id="KAF3950443.1"/>
    </source>
</evidence>
<feature type="region of interest" description="Disordered" evidence="1">
    <location>
        <begin position="279"/>
        <end position="313"/>
    </location>
</feature>
<name>A0A8J4V6H0_9ROSI</name>
<feature type="transmembrane region" description="Helical" evidence="2">
    <location>
        <begin position="12"/>
        <end position="35"/>
    </location>
</feature>
<organism evidence="3 4">
    <name type="scientific">Castanea mollissima</name>
    <name type="common">Chinese chestnut</name>
    <dbReference type="NCBI Taxonomy" id="60419"/>
    <lineage>
        <taxon>Eukaryota</taxon>
        <taxon>Viridiplantae</taxon>
        <taxon>Streptophyta</taxon>
        <taxon>Embryophyta</taxon>
        <taxon>Tracheophyta</taxon>
        <taxon>Spermatophyta</taxon>
        <taxon>Magnoliopsida</taxon>
        <taxon>eudicotyledons</taxon>
        <taxon>Gunneridae</taxon>
        <taxon>Pentapetalae</taxon>
        <taxon>rosids</taxon>
        <taxon>fabids</taxon>
        <taxon>Fagales</taxon>
        <taxon>Fagaceae</taxon>
        <taxon>Castanea</taxon>
    </lineage>
</organism>
<evidence type="ECO:0000256" key="2">
    <source>
        <dbReference type="SAM" id="Phobius"/>
    </source>
</evidence>
<dbReference type="PANTHER" id="PTHR31133">
    <property type="entry name" value="MEMBRANE PROTEIN"/>
    <property type="match status" value="1"/>
</dbReference>
<dbReference type="PANTHER" id="PTHR31133:SF3">
    <property type="entry name" value="TRANSMEMBRANE PROTEIN"/>
    <property type="match status" value="1"/>
</dbReference>
<keyword evidence="2" id="KW-0472">Membrane</keyword>